<protein>
    <recommendedName>
        <fullName evidence="4">DUF5009 domain-containing protein</fullName>
    </recommendedName>
</protein>
<feature type="transmembrane region" description="Helical" evidence="1">
    <location>
        <begin position="145"/>
        <end position="164"/>
    </location>
</feature>
<sequence>MSHSSSHRIRSIDYLRGLTICFMIIVSMPGNYETTFAALKHAVWHGFTPTDLVFPGFIFVSGSALYIGSKKKQPCGQDFLLKTFKRASVIFLLGVGLYWFPFFRITDGSLHLSTFTNIRIMGVLQRIAICYFLTSILIRYISATRLVWLSAILLLSYWSLLYMLPHGNDPLAIRENAVLNMDLAILGPNHLYQGEGFPFDPEGLLSTLPAIVNCIAGYLSLKFLGDRQYSLESILQVLLAGCTLLFLAYMWSYILPFNKKLWTSSFALLTISLDLVILAALVYFLETRKMNLGSDFFAVFGKNPLLIYLFFEMTGTVLYLTPVKNSNAYRWTYDTFFSRIGGYAGSLFFAISFMLICWLVAKFLDRRKIYLRV</sequence>
<proteinExistence type="predicted"/>
<feature type="transmembrane region" description="Helical" evidence="1">
    <location>
        <begin position="266"/>
        <end position="285"/>
    </location>
</feature>
<dbReference type="Proteomes" id="UP000765802">
    <property type="component" value="Unassembled WGS sequence"/>
</dbReference>
<keyword evidence="1" id="KW-0472">Membrane</keyword>
<comment type="caution">
    <text evidence="2">The sequence shown here is derived from an EMBL/GenBank/DDBJ whole genome shotgun (WGS) entry which is preliminary data.</text>
</comment>
<dbReference type="RefSeq" id="WP_187256757.1">
    <property type="nucleotide sequence ID" value="NZ_JBHULF010000014.1"/>
</dbReference>
<feature type="transmembrane region" description="Helical" evidence="1">
    <location>
        <begin position="118"/>
        <end position="138"/>
    </location>
</feature>
<dbReference type="PANTHER" id="PTHR31061:SF24">
    <property type="entry name" value="LD22376P"/>
    <property type="match status" value="1"/>
</dbReference>
<feature type="transmembrane region" description="Helical" evidence="1">
    <location>
        <begin position="305"/>
        <end position="323"/>
    </location>
</feature>
<evidence type="ECO:0000313" key="3">
    <source>
        <dbReference type="Proteomes" id="UP000765802"/>
    </source>
</evidence>
<feature type="transmembrane region" description="Helical" evidence="1">
    <location>
        <begin position="343"/>
        <end position="364"/>
    </location>
</feature>
<keyword evidence="1" id="KW-1133">Transmembrane helix</keyword>
<reference evidence="2 3" key="1">
    <citation type="submission" date="2016-07" db="EMBL/GenBank/DDBJ databases">
        <title>Genome analysis of Flavihumibacter stibioxidans YS-17.</title>
        <authorList>
            <person name="Shi K."/>
            <person name="Han Y."/>
            <person name="Wang G."/>
        </authorList>
    </citation>
    <scope>NUCLEOTIDE SEQUENCE [LARGE SCALE GENOMIC DNA]</scope>
    <source>
        <strain evidence="2 3">YS-17</strain>
    </source>
</reference>
<accession>A0ABR7M9H3</accession>
<feature type="transmembrane region" description="Helical" evidence="1">
    <location>
        <begin position="12"/>
        <end position="32"/>
    </location>
</feature>
<dbReference type="PANTHER" id="PTHR31061">
    <property type="entry name" value="LD22376P"/>
    <property type="match status" value="1"/>
</dbReference>
<evidence type="ECO:0008006" key="4">
    <source>
        <dbReference type="Google" id="ProtNLM"/>
    </source>
</evidence>
<dbReference type="EMBL" id="MBUA01000012">
    <property type="protein sequence ID" value="MBC6491474.1"/>
    <property type="molecule type" value="Genomic_DNA"/>
</dbReference>
<evidence type="ECO:0000256" key="1">
    <source>
        <dbReference type="SAM" id="Phobius"/>
    </source>
</evidence>
<feature type="transmembrane region" description="Helical" evidence="1">
    <location>
        <begin position="233"/>
        <end position="254"/>
    </location>
</feature>
<name>A0ABR7M9H3_9BACT</name>
<feature type="transmembrane region" description="Helical" evidence="1">
    <location>
        <begin position="89"/>
        <end position="106"/>
    </location>
</feature>
<feature type="transmembrane region" description="Helical" evidence="1">
    <location>
        <begin position="203"/>
        <end position="221"/>
    </location>
</feature>
<keyword evidence="3" id="KW-1185">Reference proteome</keyword>
<gene>
    <name evidence="2" type="ORF">BC349_10545</name>
</gene>
<keyword evidence="1" id="KW-0812">Transmembrane</keyword>
<feature type="transmembrane region" description="Helical" evidence="1">
    <location>
        <begin position="52"/>
        <end position="68"/>
    </location>
</feature>
<evidence type="ECO:0000313" key="2">
    <source>
        <dbReference type="EMBL" id="MBC6491474.1"/>
    </source>
</evidence>
<organism evidence="2 3">
    <name type="scientific">Flavihumibacter stibioxidans</name>
    <dbReference type="NCBI Taxonomy" id="1834163"/>
    <lineage>
        <taxon>Bacteria</taxon>
        <taxon>Pseudomonadati</taxon>
        <taxon>Bacteroidota</taxon>
        <taxon>Chitinophagia</taxon>
        <taxon>Chitinophagales</taxon>
        <taxon>Chitinophagaceae</taxon>
        <taxon>Flavihumibacter</taxon>
    </lineage>
</organism>